<evidence type="ECO:0000313" key="2">
    <source>
        <dbReference type="EnsemblMetazoa" id="GPAI007019-PA"/>
    </source>
</evidence>
<reference evidence="2" key="2">
    <citation type="submission" date="2020-05" db="UniProtKB">
        <authorList>
            <consortium name="EnsemblMetazoa"/>
        </authorList>
    </citation>
    <scope>IDENTIFICATION</scope>
    <source>
        <strain evidence="2">IAEA</strain>
    </source>
</reference>
<keyword evidence="1" id="KW-1133">Transmembrane helix</keyword>
<proteinExistence type="predicted"/>
<name>A0A1A9Z8K6_GLOPL</name>
<dbReference type="Proteomes" id="UP000092445">
    <property type="component" value="Unassembled WGS sequence"/>
</dbReference>
<keyword evidence="3" id="KW-1185">Reference proteome</keyword>
<dbReference type="AlphaFoldDB" id="A0A1A9Z8K6"/>
<keyword evidence="1" id="KW-0472">Membrane</keyword>
<dbReference type="VEuPathDB" id="VectorBase:GPAI007019"/>
<keyword evidence="1" id="KW-0812">Transmembrane</keyword>
<protein>
    <submittedName>
        <fullName evidence="2">Uncharacterized protein</fullName>
    </submittedName>
</protein>
<evidence type="ECO:0000313" key="3">
    <source>
        <dbReference type="Proteomes" id="UP000092445"/>
    </source>
</evidence>
<organism evidence="2 3">
    <name type="scientific">Glossina pallidipes</name>
    <name type="common">Tsetse fly</name>
    <dbReference type="NCBI Taxonomy" id="7398"/>
    <lineage>
        <taxon>Eukaryota</taxon>
        <taxon>Metazoa</taxon>
        <taxon>Ecdysozoa</taxon>
        <taxon>Arthropoda</taxon>
        <taxon>Hexapoda</taxon>
        <taxon>Insecta</taxon>
        <taxon>Pterygota</taxon>
        <taxon>Neoptera</taxon>
        <taxon>Endopterygota</taxon>
        <taxon>Diptera</taxon>
        <taxon>Brachycera</taxon>
        <taxon>Muscomorpha</taxon>
        <taxon>Hippoboscoidea</taxon>
        <taxon>Glossinidae</taxon>
        <taxon>Glossina</taxon>
    </lineage>
</organism>
<accession>A0A1A9Z8K6</accession>
<dbReference type="EnsemblMetazoa" id="GPAI007019-RA">
    <property type="protein sequence ID" value="GPAI007019-PA"/>
    <property type="gene ID" value="GPAI007019"/>
</dbReference>
<sequence length="103" mass="11104">MASSISANHSSSKPSLPIVCAGVMTSVTVTFIVLQPSQAAAYQDDADTWTTDKRGSPQLQFRGIPRLIIPDNAKSSGDLFDLCGCKCFLKKILQETIAMLLNK</sequence>
<reference evidence="3" key="1">
    <citation type="submission" date="2014-03" db="EMBL/GenBank/DDBJ databases">
        <authorList>
            <person name="Aksoy S."/>
            <person name="Warren W."/>
            <person name="Wilson R.K."/>
        </authorList>
    </citation>
    <scope>NUCLEOTIDE SEQUENCE [LARGE SCALE GENOMIC DNA]</scope>
    <source>
        <strain evidence="3">IAEA</strain>
    </source>
</reference>
<evidence type="ECO:0000256" key="1">
    <source>
        <dbReference type="SAM" id="Phobius"/>
    </source>
</evidence>
<feature type="transmembrane region" description="Helical" evidence="1">
    <location>
        <begin position="15"/>
        <end position="34"/>
    </location>
</feature>